<feature type="transmembrane region" description="Helical" evidence="6">
    <location>
        <begin position="188"/>
        <end position="208"/>
    </location>
</feature>
<dbReference type="InterPro" id="IPR001789">
    <property type="entry name" value="Sig_transdc_resp-reg_receiver"/>
</dbReference>
<gene>
    <name evidence="10" type="ORF">MTCD1_02647</name>
</gene>
<accession>A0ABQ0MXD4</accession>
<feature type="transmembrane region" description="Helical" evidence="6">
    <location>
        <begin position="120"/>
        <end position="141"/>
    </location>
</feature>
<dbReference type="EMBL" id="BDQM01000023">
    <property type="protein sequence ID" value="GAW97021.1"/>
    <property type="molecule type" value="Genomic_DNA"/>
</dbReference>
<dbReference type="Pfam" id="PF00512">
    <property type="entry name" value="HisKA"/>
    <property type="match status" value="1"/>
</dbReference>
<dbReference type="SUPFAM" id="SSF55874">
    <property type="entry name" value="ATPase domain of HSP90 chaperone/DNA topoisomerase II/histidine kinase"/>
    <property type="match status" value="1"/>
</dbReference>
<dbReference type="PROSITE" id="PS50109">
    <property type="entry name" value="HIS_KIN"/>
    <property type="match status" value="1"/>
</dbReference>
<protein>
    <recommendedName>
        <fullName evidence="2">histidine kinase</fullName>
        <ecNumber evidence="2">2.7.13.3</ecNumber>
    </recommendedName>
</protein>
<reference evidence="10 11" key="1">
    <citation type="submission" date="2017-06" db="EMBL/GenBank/DDBJ databases">
        <title>Whole Genome Sequences of Colwellia marinimaniae MTCD1.</title>
        <authorList>
            <person name="Kusumoto H."/>
            <person name="Inoue M."/>
            <person name="Tanikawa K."/>
            <person name="Maeji H."/>
            <person name="Cameron J.H."/>
            <person name="Bartlett D.H."/>
        </authorList>
    </citation>
    <scope>NUCLEOTIDE SEQUENCE [LARGE SCALE GENOMIC DNA]</scope>
    <source>
        <strain evidence="10 11">MTCD1</strain>
    </source>
</reference>
<dbReference type="Pfam" id="PF02518">
    <property type="entry name" value="HATPase_c"/>
    <property type="match status" value="1"/>
</dbReference>
<feature type="domain" description="Response regulatory" evidence="8">
    <location>
        <begin position="690"/>
        <end position="813"/>
    </location>
</feature>
<feature type="transmembrane region" description="Helical" evidence="6">
    <location>
        <begin position="21"/>
        <end position="41"/>
    </location>
</feature>
<dbReference type="InterPro" id="IPR003594">
    <property type="entry name" value="HATPase_dom"/>
</dbReference>
<dbReference type="SMART" id="SM00388">
    <property type="entry name" value="HisKA"/>
    <property type="match status" value="1"/>
</dbReference>
<dbReference type="Proteomes" id="UP000197068">
    <property type="component" value="Unassembled WGS sequence"/>
</dbReference>
<dbReference type="PANTHER" id="PTHR45339:SF1">
    <property type="entry name" value="HYBRID SIGNAL TRANSDUCTION HISTIDINE KINASE J"/>
    <property type="match status" value="1"/>
</dbReference>
<feature type="transmembrane region" description="Helical" evidence="6">
    <location>
        <begin position="92"/>
        <end position="113"/>
    </location>
</feature>
<evidence type="ECO:0000259" key="8">
    <source>
        <dbReference type="PROSITE" id="PS50110"/>
    </source>
</evidence>
<feature type="domain" description="Response regulatory" evidence="8">
    <location>
        <begin position="518"/>
        <end position="640"/>
    </location>
</feature>
<keyword evidence="10" id="KW-0418">Kinase</keyword>
<feature type="modified residue" description="4-aspartylphosphate" evidence="5">
    <location>
        <position position="743"/>
    </location>
</feature>
<dbReference type="PROSITE" id="PS50110">
    <property type="entry name" value="RESPONSE_REGULATORY"/>
    <property type="match status" value="2"/>
</dbReference>
<dbReference type="SUPFAM" id="SSF47384">
    <property type="entry name" value="Homodimeric domain of signal transducing histidine kinase"/>
    <property type="match status" value="1"/>
</dbReference>
<dbReference type="InterPro" id="IPR036890">
    <property type="entry name" value="HATPase_C_sf"/>
</dbReference>
<dbReference type="PRINTS" id="PR00344">
    <property type="entry name" value="BCTRLSENSOR"/>
</dbReference>
<dbReference type="GO" id="GO:0004673">
    <property type="term" value="F:protein histidine kinase activity"/>
    <property type="evidence" value="ECO:0007669"/>
    <property type="project" value="UniProtKB-EC"/>
</dbReference>
<dbReference type="InterPro" id="IPR011006">
    <property type="entry name" value="CheY-like_superfamily"/>
</dbReference>
<feature type="transmembrane region" description="Helical" evidence="6">
    <location>
        <begin position="61"/>
        <end position="86"/>
    </location>
</feature>
<dbReference type="PROSITE" id="PS50924">
    <property type="entry name" value="MHYT"/>
    <property type="match status" value="1"/>
</dbReference>
<dbReference type="InterPro" id="IPR005330">
    <property type="entry name" value="MHYT_dom"/>
</dbReference>
<dbReference type="InterPro" id="IPR005467">
    <property type="entry name" value="His_kinase_dom"/>
</dbReference>
<dbReference type="CDD" id="cd17546">
    <property type="entry name" value="REC_hyHK_CKI1_RcsC-like"/>
    <property type="match status" value="2"/>
</dbReference>
<dbReference type="Gene3D" id="3.40.50.2300">
    <property type="match status" value="2"/>
</dbReference>
<sequence>MFGLEFIDNNTDLLLTLTTDYNYFVVFASYIVAWIGVYAGLSTIPSMRHAESVATKRFWHIGGSIAMGCAIWSMHFVGMLALSLPVAVHHHLVLTALSVLPAIAASYIALFFIDRDKYDIWQLIGAGIILGAGIGTMHYMGMEAMYGNFILVYHPWFFLLSIMVAVVLAIFALYVGKFTVNSAREVNYQMIRSAALVGAAITGMHYMGMQASNFLATGQLTHAESSNSHAMMTVILTAATLFLSTLAVVSNIINKIFNKLILAKADAEASTLAKAEFLASMSHEIRTPMNGVIGMLDLLMRSKLDESQLYKAEIARSSAKSLLVLLNDILDFSKVDAGKLDLEILDFDLRSLLIELAQSVALQVESKGLEIILDITRIEHSMVKGDPDRIRQIIANLVSNAIKFTEKGEIIVRAELIEGENSALIFTCTVQDSGIGIPKKAINKLFQLFTQVDSSTTRKYGGTGLGLSIAKQLCELMQGSISVTSTLAKGSCFKFNITLLKSNQSKQVIPHIDVSKLSLLVIDDNATNREVLRGQLELWGCYVEEVDSAAAALLKLAQYYDNEQALFDVIFVDMQMPEMDGATFAKKIKNDKRFNQLPMVMMTSMSTQGDKQYFTDLGFSAYFSKPVTGADILDALAIIKSTASDTDGSQPIITHQYLASFSHENNELAENYSAISENEVEPISRLAKVRILLVEDNRINTVVATQMLHEIGLDVTAAKNGQEALHILANAHADDPFTLVLMDCQMPTMDGYQATREIRLGEAGDNYKDIPIIAMTANAMIGDDEKCFAAGMSDYLTKPIELEILTDTVNKWLNKTKQPSLIE</sequence>
<keyword evidence="11" id="KW-1185">Reference proteome</keyword>
<dbReference type="EC" id="2.7.13.3" evidence="2"/>
<dbReference type="SMART" id="SM00448">
    <property type="entry name" value="REC"/>
    <property type="match status" value="2"/>
</dbReference>
<dbReference type="RefSeq" id="WP_057180794.1">
    <property type="nucleotide sequence ID" value="NZ_BDQM01000023.1"/>
</dbReference>
<keyword evidence="10" id="KW-0808">Transferase</keyword>
<feature type="transmembrane region" description="Helical" evidence="6">
    <location>
        <begin position="153"/>
        <end position="176"/>
    </location>
</feature>
<keyword evidence="6" id="KW-0812">Transmembrane</keyword>
<evidence type="ECO:0000256" key="3">
    <source>
        <dbReference type="ARBA" id="ARBA00022553"/>
    </source>
</evidence>
<dbReference type="Gene3D" id="3.30.565.10">
    <property type="entry name" value="Histidine kinase-like ATPase, C-terminal domain"/>
    <property type="match status" value="1"/>
</dbReference>
<dbReference type="Pfam" id="PF03707">
    <property type="entry name" value="MHYT"/>
    <property type="match status" value="2"/>
</dbReference>
<name>A0ABQ0MXD4_9GAMM</name>
<dbReference type="InterPro" id="IPR003661">
    <property type="entry name" value="HisK_dim/P_dom"/>
</dbReference>
<organism evidence="10 11">
    <name type="scientific">Colwellia marinimaniae</name>
    <dbReference type="NCBI Taxonomy" id="1513592"/>
    <lineage>
        <taxon>Bacteria</taxon>
        <taxon>Pseudomonadati</taxon>
        <taxon>Pseudomonadota</taxon>
        <taxon>Gammaproteobacteria</taxon>
        <taxon>Alteromonadales</taxon>
        <taxon>Colwelliaceae</taxon>
        <taxon>Colwellia</taxon>
    </lineage>
</organism>
<proteinExistence type="predicted"/>
<feature type="domain" description="Histidine kinase" evidence="7">
    <location>
        <begin position="280"/>
        <end position="501"/>
    </location>
</feature>
<evidence type="ECO:0000256" key="5">
    <source>
        <dbReference type="PROSITE-ProRule" id="PRU00169"/>
    </source>
</evidence>
<evidence type="ECO:0000259" key="9">
    <source>
        <dbReference type="PROSITE" id="PS50924"/>
    </source>
</evidence>
<comment type="caution">
    <text evidence="10">The sequence shown here is derived from an EMBL/GenBank/DDBJ whole genome shotgun (WGS) entry which is preliminary data.</text>
</comment>
<dbReference type="InterPro" id="IPR036097">
    <property type="entry name" value="HisK_dim/P_sf"/>
</dbReference>
<keyword evidence="6" id="KW-1133">Transmembrane helix</keyword>
<dbReference type="Gene3D" id="1.10.287.130">
    <property type="match status" value="1"/>
</dbReference>
<evidence type="ECO:0000256" key="2">
    <source>
        <dbReference type="ARBA" id="ARBA00012438"/>
    </source>
</evidence>
<feature type="transmembrane region" description="Helical" evidence="6">
    <location>
        <begin position="228"/>
        <end position="249"/>
    </location>
</feature>
<keyword evidence="6" id="KW-0472">Membrane</keyword>
<dbReference type="CDD" id="cd16922">
    <property type="entry name" value="HATPase_EvgS-ArcB-TorS-like"/>
    <property type="match status" value="1"/>
</dbReference>
<evidence type="ECO:0000256" key="6">
    <source>
        <dbReference type="PROSITE-ProRule" id="PRU00244"/>
    </source>
</evidence>
<dbReference type="SMART" id="SM00387">
    <property type="entry name" value="HATPase_c"/>
    <property type="match status" value="1"/>
</dbReference>
<dbReference type="PANTHER" id="PTHR45339">
    <property type="entry name" value="HYBRID SIGNAL TRANSDUCTION HISTIDINE KINASE J"/>
    <property type="match status" value="1"/>
</dbReference>
<evidence type="ECO:0000313" key="11">
    <source>
        <dbReference type="Proteomes" id="UP000197068"/>
    </source>
</evidence>
<keyword evidence="3 5" id="KW-0597">Phosphoprotein</keyword>
<keyword evidence="4" id="KW-0902">Two-component regulatory system</keyword>
<dbReference type="Pfam" id="PF00072">
    <property type="entry name" value="Response_reg"/>
    <property type="match status" value="2"/>
</dbReference>
<evidence type="ECO:0000256" key="4">
    <source>
        <dbReference type="ARBA" id="ARBA00023012"/>
    </source>
</evidence>
<evidence type="ECO:0000256" key="1">
    <source>
        <dbReference type="ARBA" id="ARBA00000085"/>
    </source>
</evidence>
<dbReference type="SUPFAM" id="SSF52172">
    <property type="entry name" value="CheY-like"/>
    <property type="match status" value="2"/>
</dbReference>
<dbReference type="CDD" id="cd00082">
    <property type="entry name" value="HisKA"/>
    <property type="match status" value="1"/>
</dbReference>
<evidence type="ECO:0000313" key="10">
    <source>
        <dbReference type="EMBL" id="GAW97021.1"/>
    </source>
</evidence>
<comment type="catalytic activity">
    <reaction evidence="1">
        <text>ATP + protein L-histidine = ADP + protein N-phospho-L-histidine.</text>
        <dbReference type="EC" id="2.7.13.3"/>
    </reaction>
</comment>
<evidence type="ECO:0000259" key="7">
    <source>
        <dbReference type="PROSITE" id="PS50109"/>
    </source>
</evidence>
<feature type="modified residue" description="4-aspartylphosphate" evidence="5">
    <location>
        <position position="573"/>
    </location>
</feature>
<dbReference type="InterPro" id="IPR004358">
    <property type="entry name" value="Sig_transdc_His_kin-like_C"/>
</dbReference>
<feature type="domain" description="MHYT" evidence="9">
    <location>
        <begin position="21"/>
        <end position="215"/>
    </location>
</feature>